<dbReference type="AlphaFoldDB" id="A0AA39XDK4"/>
<keyword evidence="1" id="KW-1133">Transmembrane helix</keyword>
<evidence type="ECO:0000313" key="2">
    <source>
        <dbReference type="EMBL" id="KAK0631691.1"/>
    </source>
</evidence>
<protein>
    <submittedName>
        <fullName evidence="2">Uncharacterized protein</fullName>
    </submittedName>
</protein>
<organism evidence="2 3">
    <name type="scientific">Immersiella caudata</name>
    <dbReference type="NCBI Taxonomy" id="314043"/>
    <lineage>
        <taxon>Eukaryota</taxon>
        <taxon>Fungi</taxon>
        <taxon>Dikarya</taxon>
        <taxon>Ascomycota</taxon>
        <taxon>Pezizomycotina</taxon>
        <taxon>Sordariomycetes</taxon>
        <taxon>Sordariomycetidae</taxon>
        <taxon>Sordariales</taxon>
        <taxon>Lasiosphaeriaceae</taxon>
        <taxon>Immersiella</taxon>
    </lineage>
</organism>
<keyword evidence="3" id="KW-1185">Reference proteome</keyword>
<comment type="caution">
    <text evidence="2">The sequence shown here is derived from an EMBL/GenBank/DDBJ whole genome shotgun (WGS) entry which is preliminary data.</text>
</comment>
<dbReference type="Proteomes" id="UP001175000">
    <property type="component" value="Unassembled WGS sequence"/>
</dbReference>
<keyword evidence="1" id="KW-0812">Transmembrane</keyword>
<name>A0AA39XDK4_9PEZI</name>
<dbReference type="EMBL" id="JAULSU010000001">
    <property type="protein sequence ID" value="KAK0631691.1"/>
    <property type="molecule type" value="Genomic_DNA"/>
</dbReference>
<gene>
    <name evidence="2" type="ORF">B0T14DRAFT_7595</name>
</gene>
<feature type="transmembrane region" description="Helical" evidence="1">
    <location>
        <begin position="99"/>
        <end position="120"/>
    </location>
</feature>
<evidence type="ECO:0000313" key="3">
    <source>
        <dbReference type="Proteomes" id="UP001175000"/>
    </source>
</evidence>
<accession>A0AA39XDK4</accession>
<evidence type="ECO:0000256" key="1">
    <source>
        <dbReference type="SAM" id="Phobius"/>
    </source>
</evidence>
<sequence>MWGWRGSFSRTGCRLKQGVIPSTRFSFGSLPQRYGYERIQRTRKILLGLFCTFRKSQPPLEKPGWMGYLNGFLVYPHIGSTYLPSVSGFRVALQEKPNILVGAWNIFAILVFEMIAELVYQTAKC</sequence>
<reference evidence="2" key="1">
    <citation type="submission" date="2023-06" db="EMBL/GenBank/DDBJ databases">
        <title>Genome-scale phylogeny and comparative genomics of the fungal order Sordariales.</title>
        <authorList>
            <consortium name="Lawrence Berkeley National Laboratory"/>
            <person name="Hensen N."/>
            <person name="Bonometti L."/>
            <person name="Westerberg I."/>
            <person name="Brannstrom I.O."/>
            <person name="Guillou S."/>
            <person name="Cros-Aarteil S."/>
            <person name="Calhoun S."/>
            <person name="Haridas S."/>
            <person name="Kuo A."/>
            <person name="Mondo S."/>
            <person name="Pangilinan J."/>
            <person name="Riley R."/>
            <person name="Labutti K."/>
            <person name="Andreopoulos B."/>
            <person name="Lipzen A."/>
            <person name="Chen C."/>
            <person name="Yanf M."/>
            <person name="Daum C."/>
            <person name="Ng V."/>
            <person name="Clum A."/>
            <person name="Steindorff A."/>
            <person name="Ohm R."/>
            <person name="Martin F."/>
            <person name="Silar P."/>
            <person name="Natvig D."/>
            <person name="Lalanne C."/>
            <person name="Gautier V."/>
            <person name="Ament-Velasquez S.L."/>
            <person name="Kruys A."/>
            <person name="Hutchinson M.I."/>
            <person name="Powell A.J."/>
            <person name="Barry K."/>
            <person name="Miller A.N."/>
            <person name="Grigoriev I.V."/>
            <person name="Debuchy R."/>
            <person name="Gladieux P."/>
            <person name="Thoren M.H."/>
            <person name="Johannesson H."/>
        </authorList>
    </citation>
    <scope>NUCLEOTIDE SEQUENCE</scope>
    <source>
        <strain evidence="2">CBS 606.72</strain>
    </source>
</reference>
<keyword evidence="1" id="KW-0472">Membrane</keyword>
<proteinExistence type="predicted"/>